<accession>A0A286E6V2</accession>
<gene>
    <name evidence="2" type="ORF">SAMN02746062_00674</name>
</gene>
<organism evidence="2 3">
    <name type="scientific">Alysiella filiformis DSM 16848</name>
    <dbReference type="NCBI Taxonomy" id="1120981"/>
    <lineage>
        <taxon>Bacteria</taxon>
        <taxon>Pseudomonadati</taxon>
        <taxon>Pseudomonadota</taxon>
        <taxon>Betaproteobacteria</taxon>
        <taxon>Neisseriales</taxon>
        <taxon>Neisseriaceae</taxon>
        <taxon>Alysiella</taxon>
    </lineage>
</organism>
<dbReference type="AlphaFoldDB" id="A0A286E6V2"/>
<reference evidence="2 3" key="1">
    <citation type="submission" date="2017-09" db="EMBL/GenBank/DDBJ databases">
        <authorList>
            <person name="Ehlers B."/>
            <person name="Leendertz F.H."/>
        </authorList>
    </citation>
    <scope>NUCLEOTIDE SEQUENCE [LARGE SCALE GENOMIC DNA]</scope>
    <source>
        <strain evidence="2 3">DSM 16848</strain>
    </source>
</reference>
<keyword evidence="3" id="KW-1185">Reference proteome</keyword>
<name>A0A286E6V2_9NEIS</name>
<dbReference type="OrthoDB" id="5290748at2"/>
<dbReference type="InterPro" id="IPR005122">
    <property type="entry name" value="Uracil-DNA_glycosylase-like"/>
</dbReference>
<dbReference type="InterPro" id="IPR036895">
    <property type="entry name" value="Uracil-DNA_glycosylase-like_sf"/>
</dbReference>
<dbReference type="Proteomes" id="UP000219669">
    <property type="component" value="Unassembled WGS sequence"/>
</dbReference>
<dbReference type="SUPFAM" id="SSF52141">
    <property type="entry name" value="Uracil-DNA glycosylase-like"/>
    <property type="match status" value="1"/>
</dbReference>
<dbReference type="Gene3D" id="3.40.470.10">
    <property type="entry name" value="Uracil-DNA glycosylase-like domain"/>
    <property type="match status" value="1"/>
</dbReference>
<sequence length="228" mass="25689">MLNSRYIHLHEALGLGAMWLKNSAKIIAQPTPNTFRQPEKKHKTPNPQARQQLIAFLQKTESTPTPIAKPIQATQPTTHFQISLHPARLFVLSACPTWQDISANRLFSGEDGALLQKMFAAIQLPIAQVQYSCWIKNLPPQHISPTPEMFAAALNEIQHEKNTVQAQAILLLGDDFQRPNMQALITQMAGDTPVFIISHPLRIQRDSTLRRPAWETLQRLQAHLAHNA</sequence>
<evidence type="ECO:0000259" key="1">
    <source>
        <dbReference type="Pfam" id="PF03167"/>
    </source>
</evidence>
<dbReference type="Pfam" id="PF03167">
    <property type="entry name" value="UDG"/>
    <property type="match status" value="1"/>
</dbReference>
<dbReference type="EMBL" id="OCNF01000004">
    <property type="protein sequence ID" value="SOD66632.1"/>
    <property type="molecule type" value="Genomic_DNA"/>
</dbReference>
<dbReference type="RefSeq" id="WP_097113751.1">
    <property type="nucleotide sequence ID" value="NZ_CP083931.1"/>
</dbReference>
<protein>
    <submittedName>
        <fullName evidence="2">DNA polymerase</fullName>
    </submittedName>
</protein>
<proteinExistence type="predicted"/>
<feature type="domain" description="Uracil-DNA glycosylase-like" evidence="1">
    <location>
        <begin position="87"/>
        <end position="217"/>
    </location>
</feature>
<evidence type="ECO:0000313" key="2">
    <source>
        <dbReference type="EMBL" id="SOD66632.1"/>
    </source>
</evidence>
<evidence type="ECO:0000313" key="3">
    <source>
        <dbReference type="Proteomes" id="UP000219669"/>
    </source>
</evidence>